<dbReference type="Proteomes" id="UP000030403">
    <property type="component" value="Unassembled WGS sequence"/>
</dbReference>
<dbReference type="Gene3D" id="3.40.250.10">
    <property type="entry name" value="Rhodanese-like domain"/>
    <property type="match status" value="1"/>
</dbReference>
<dbReference type="eggNOG" id="COG0607">
    <property type="taxonomic scope" value="Bacteria"/>
</dbReference>
<dbReference type="PROSITE" id="PS50206">
    <property type="entry name" value="RHODANESE_3"/>
    <property type="match status" value="1"/>
</dbReference>
<sequence length="127" mass="14737">MMKELEGINQIDYPELQKLVNHPTPKILLDVREYEEYIEGHIPGIPLIPMSEIVDLIDEFEKDHDYVFICRSGRRSQEVAKFFKMNGIEAVSNYEGGMLEWQGKIETGETNIVKEVSEIYNPTSEEE</sequence>
<dbReference type="CDD" id="cd00158">
    <property type="entry name" value="RHOD"/>
    <property type="match status" value="1"/>
</dbReference>
<evidence type="ECO:0000313" key="2">
    <source>
        <dbReference type="EMBL" id="KGX91804.1"/>
    </source>
</evidence>
<dbReference type="Pfam" id="PF00581">
    <property type="entry name" value="Rhodanese"/>
    <property type="match status" value="1"/>
</dbReference>
<dbReference type="PANTHER" id="PTHR43031:SF17">
    <property type="entry name" value="SULFURTRANSFERASE YTWF-RELATED"/>
    <property type="match status" value="1"/>
</dbReference>
<dbReference type="STRING" id="1385511.GCA_000425225_00104"/>
<evidence type="ECO:0000313" key="3">
    <source>
        <dbReference type="Proteomes" id="UP000030403"/>
    </source>
</evidence>
<keyword evidence="2" id="KW-0808">Transferase</keyword>
<name>A0A0A5GIF0_9BACI</name>
<gene>
    <name evidence="2" type="ORF">N783_00760</name>
</gene>
<dbReference type="GO" id="GO:0016740">
    <property type="term" value="F:transferase activity"/>
    <property type="evidence" value="ECO:0007669"/>
    <property type="project" value="UniProtKB-KW"/>
</dbReference>
<feature type="domain" description="Rhodanese" evidence="1">
    <location>
        <begin position="27"/>
        <end position="110"/>
    </location>
</feature>
<evidence type="ECO:0000259" key="1">
    <source>
        <dbReference type="PROSITE" id="PS50206"/>
    </source>
</evidence>
<dbReference type="SUPFAM" id="SSF52821">
    <property type="entry name" value="Rhodanese/Cell cycle control phosphatase"/>
    <property type="match status" value="1"/>
</dbReference>
<dbReference type="EMBL" id="AVPF01000001">
    <property type="protein sequence ID" value="KGX91804.1"/>
    <property type="molecule type" value="Genomic_DNA"/>
</dbReference>
<comment type="caution">
    <text evidence="2">The sequence shown here is derived from an EMBL/GenBank/DDBJ whole genome shotgun (WGS) entry which is preliminary data.</text>
</comment>
<dbReference type="InterPro" id="IPR050229">
    <property type="entry name" value="GlpE_sulfurtransferase"/>
</dbReference>
<dbReference type="SMART" id="SM00450">
    <property type="entry name" value="RHOD"/>
    <property type="match status" value="1"/>
</dbReference>
<protein>
    <submittedName>
        <fullName evidence="2">Sulfurtransferase</fullName>
    </submittedName>
</protein>
<dbReference type="InterPro" id="IPR036873">
    <property type="entry name" value="Rhodanese-like_dom_sf"/>
</dbReference>
<dbReference type="AlphaFoldDB" id="A0A0A5GIF0"/>
<reference evidence="2 3" key="1">
    <citation type="submission" date="2013-08" db="EMBL/GenBank/DDBJ databases">
        <authorList>
            <person name="Huang J."/>
            <person name="Wang G."/>
        </authorList>
    </citation>
    <scope>NUCLEOTIDE SEQUENCE [LARGE SCALE GENOMIC DNA]</scope>
    <source>
        <strain evidence="2 3">BH030004</strain>
    </source>
</reference>
<dbReference type="InterPro" id="IPR001763">
    <property type="entry name" value="Rhodanese-like_dom"/>
</dbReference>
<accession>A0A0A5GIF0</accession>
<proteinExistence type="predicted"/>
<keyword evidence="3" id="KW-1185">Reference proteome</keyword>
<organism evidence="2 3">
    <name type="scientific">Pontibacillus marinus BH030004 = DSM 16465</name>
    <dbReference type="NCBI Taxonomy" id="1385511"/>
    <lineage>
        <taxon>Bacteria</taxon>
        <taxon>Bacillati</taxon>
        <taxon>Bacillota</taxon>
        <taxon>Bacilli</taxon>
        <taxon>Bacillales</taxon>
        <taxon>Bacillaceae</taxon>
        <taxon>Pontibacillus</taxon>
    </lineage>
</organism>
<dbReference type="PANTHER" id="PTHR43031">
    <property type="entry name" value="FAD-DEPENDENT OXIDOREDUCTASE"/>
    <property type="match status" value="1"/>
</dbReference>